<sequence>MSDKKEIKNPIIKSYVDDFAQKHEISKTQCKNEHLLFESYINDAIVSVYGNDVNVSYEDMETGSAFGIDGIAIFVADKLVQSVEDVDYVIEKLKRFDVEFYFVQTKTSEKIDRQELNDFFTGIRRFFDFDRTNCDIQELDAFWEVAKYIFTKASKFKDNPKLNMFFVSLDPNEDAKLRDEHIQKTIEMGVSDLNQLSLFGTVLPPKVLGLKSVMDLHRKNQSELEISISMTKTPVAYPKDSSGKIKNGYYGLIKLDEFVKLLTDDIDEKKVLRRGIFDDNIRYYLGAEEKIEVNHNMKGQLTGKDSYLFGLLNNGITIIGDDIKLNSEELTLVNYQIVNGCQTSNVIFEALKSISSSEEIYLPIRFIATTDEETKNSIIKATNSQTTLKPEQLAALAPIQKNIEEYYRSKEKNSNSVGLYYERRTEQYRDDNIPKTKIITIPIQIKATSAMFLDLPHEVSGQYGKVERNTRNALFNEEDLKYINIYYSSGLTFYKVERYVRTNYDRKYFKARWHLMMVIKYLLGGKQDESGITKANHKISQKLEEVIGDDAQFNIYIEKAIAILNKFLKDNYTEDVLKTDRKLFERKETTDELIKYTKELEEKQK</sequence>
<evidence type="ECO:0000313" key="2">
    <source>
        <dbReference type="EMBL" id="KAA0117472.1"/>
    </source>
</evidence>
<gene>
    <name evidence="2" type="ORF">FKX92_05090</name>
</gene>
<dbReference type="InterPro" id="IPR018891">
    <property type="entry name" value="AIPR_C"/>
</dbReference>
<protein>
    <submittedName>
        <fullName evidence="2">AIPR family protein</fullName>
    </submittedName>
</protein>
<dbReference type="RefSeq" id="WP_149565715.1">
    <property type="nucleotide sequence ID" value="NZ_VIBR01000002.1"/>
</dbReference>
<reference evidence="2 3" key="1">
    <citation type="submission" date="2019-06" db="EMBL/GenBank/DDBJ databases">
        <title>Genome sequence and analysis of a MDR-Streptococcus sanguis isolated from throat swab of children with scarlet fever from Hangzhou,China.</title>
        <authorList>
            <person name="Huang Y."/>
            <person name="Xie L."/>
            <person name="Liu W."/>
        </authorList>
    </citation>
    <scope>NUCLEOTIDE SEQUENCE [LARGE SCALE GENOMIC DNA]</scope>
    <source>
        <strain evidence="2 3">S28</strain>
    </source>
</reference>
<dbReference type="Pfam" id="PF10592">
    <property type="entry name" value="AIPR"/>
    <property type="match status" value="1"/>
</dbReference>
<dbReference type="AlphaFoldDB" id="A0A5A7ZNA1"/>
<dbReference type="Proteomes" id="UP000324105">
    <property type="component" value="Unassembled WGS sequence"/>
</dbReference>
<accession>A0A5A7ZNA1</accession>
<evidence type="ECO:0000313" key="3">
    <source>
        <dbReference type="Proteomes" id="UP000324105"/>
    </source>
</evidence>
<evidence type="ECO:0000259" key="1">
    <source>
        <dbReference type="Pfam" id="PF10592"/>
    </source>
</evidence>
<dbReference type="EMBL" id="VIBR01000002">
    <property type="protein sequence ID" value="KAA0117472.1"/>
    <property type="molecule type" value="Genomic_DNA"/>
</dbReference>
<name>A0A5A7ZNA1_STRSA</name>
<feature type="domain" description="Abortive phage infection protein C-terminal" evidence="1">
    <location>
        <begin position="277"/>
        <end position="583"/>
    </location>
</feature>
<proteinExistence type="predicted"/>
<comment type="caution">
    <text evidence="2">The sequence shown here is derived from an EMBL/GenBank/DDBJ whole genome shotgun (WGS) entry which is preliminary data.</text>
</comment>
<organism evidence="2 3">
    <name type="scientific">Streptococcus sanguinis</name>
    <dbReference type="NCBI Taxonomy" id="1305"/>
    <lineage>
        <taxon>Bacteria</taxon>
        <taxon>Bacillati</taxon>
        <taxon>Bacillota</taxon>
        <taxon>Bacilli</taxon>
        <taxon>Lactobacillales</taxon>
        <taxon>Streptococcaceae</taxon>
        <taxon>Streptococcus</taxon>
    </lineage>
</organism>